<dbReference type="InterPro" id="IPR029063">
    <property type="entry name" value="SAM-dependent_MTases_sf"/>
</dbReference>
<feature type="domain" description="FAM86 N-terminal" evidence="3">
    <location>
        <begin position="15"/>
        <end position="96"/>
    </location>
</feature>
<accession>A0A7R9BIT5</accession>
<dbReference type="OrthoDB" id="194386at2759"/>
<dbReference type="PANTHER" id="PTHR14614:SF130">
    <property type="entry name" value="PROTEIN-LYSINE N-METHYLTRANSFERASE EEF2KMT"/>
    <property type="match status" value="1"/>
</dbReference>
<dbReference type="EMBL" id="OA882602">
    <property type="protein sequence ID" value="CAD7276161.1"/>
    <property type="molecule type" value="Genomic_DNA"/>
</dbReference>
<dbReference type="Pfam" id="PF10294">
    <property type="entry name" value="Methyltransf_16"/>
    <property type="match status" value="1"/>
</dbReference>
<evidence type="ECO:0000313" key="5">
    <source>
        <dbReference type="Proteomes" id="UP000678499"/>
    </source>
</evidence>
<keyword evidence="5" id="KW-1185">Reference proteome</keyword>
<dbReference type="EMBL" id="CAJPEX010000565">
    <property type="protein sequence ID" value="CAG0916313.1"/>
    <property type="molecule type" value="Genomic_DNA"/>
</dbReference>
<dbReference type="GO" id="GO:0016740">
    <property type="term" value="F:transferase activity"/>
    <property type="evidence" value="ECO:0007669"/>
    <property type="project" value="UniProtKB-KW"/>
</dbReference>
<dbReference type="Pfam" id="PF14904">
    <property type="entry name" value="FAM86"/>
    <property type="match status" value="1"/>
</dbReference>
<dbReference type="PANTHER" id="PTHR14614">
    <property type="entry name" value="HEPATOCELLULAR CARCINOMA-ASSOCIATED ANTIGEN"/>
    <property type="match status" value="1"/>
</dbReference>
<evidence type="ECO:0000256" key="1">
    <source>
        <dbReference type="ARBA" id="ARBA00005511"/>
    </source>
</evidence>
<organism evidence="4">
    <name type="scientific">Notodromas monacha</name>
    <dbReference type="NCBI Taxonomy" id="399045"/>
    <lineage>
        <taxon>Eukaryota</taxon>
        <taxon>Metazoa</taxon>
        <taxon>Ecdysozoa</taxon>
        <taxon>Arthropoda</taxon>
        <taxon>Crustacea</taxon>
        <taxon>Oligostraca</taxon>
        <taxon>Ostracoda</taxon>
        <taxon>Podocopa</taxon>
        <taxon>Podocopida</taxon>
        <taxon>Cypridocopina</taxon>
        <taxon>Cypridoidea</taxon>
        <taxon>Cyprididae</taxon>
        <taxon>Notodromas</taxon>
    </lineage>
</organism>
<name>A0A7R9BIT5_9CRUS</name>
<comment type="similarity">
    <text evidence="1">Belongs to the class I-like SAM-binding methyltransferase superfamily. EEF2KMT family.</text>
</comment>
<dbReference type="InterPro" id="IPR019410">
    <property type="entry name" value="Methyltransf_16"/>
</dbReference>
<dbReference type="SUPFAM" id="SSF53335">
    <property type="entry name" value="S-adenosyl-L-methionine-dependent methyltransferases"/>
    <property type="match status" value="1"/>
</dbReference>
<dbReference type="Proteomes" id="UP000678499">
    <property type="component" value="Unassembled WGS sequence"/>
</dbReference>
<keyword evidence="2" id="KW-0808">Transferase</keyword>
<evidence type="ECO:0000313" key="4">
    <source>
        <dbReference type="EMBL" id="CAD7276161.1"/>
    </source>
</evidence>
<sequence>MMEDGRGDSAAVELEALCQKFLCHHPLTDVSFAKLFENATSDQPELQIRLLSCTLKHPIAERYPLPRAYRRDFLKSAIHEMEGRHVEVLPEIYELYLSLCSYDPDEDFSHKSYKLSVGDQCDWVHIKESRSIASDGSTGVHSWPAGVALANWCLQNTALLDGKIVLELGSGVGLTGLIAVKACNCRTYVFSDYHPQVFKKIRENLVMNNIVCLVDKNDENGASEESDEDGRGASPAPMKDIRVLRLDWRYKGVMPSNLDFVIGSDLIFEPDLINPLVDTIDRLLQVCGPQCTALIAVTERNPETVAKFESEVDGRQLVRSVVEYDSHQPLLWAAKHETVKLYSIKRR</sequence>
<dbReference type="Gene3D" id="3.40.50.150">
    <property type="entry name" value="Vaccinia Virus protein VP39"/>
    <property type="match status" value="1"/>
</dbReference>
<dbReference type="AlphaFoldDB" id="A0A7R9BIT5"/>
<protein>
    <recommendedName>
        <fullName evidence="3">FAM86 N-terminal domain-containing protein</fullName>
    </recommendedName>
</protein>
<gene>
    <name evidence="4" type="ORF">NMOB1V02_LOCUS3937</name>
</gene>
<dbReference type="InterPro" id="IPR029426">
    <property type="entry name" value="FAM86_N"/>
</dbReference>
<evidence type="ECO:0000256" key="2">
    <source>
        <dbReference type="ARBA" id="ARBA00022679"/>
    </source>
</evidence>
<proteinExistence type="inferred from homology"/>
<dbReference type="GO" id="GO:0032991">
    <property type="term" value="C:protein-containing complex"/>
    <property type="evidence" value="ECO:0007669"/>
    <property type="project" value="TreeGrafter"/>
</dbReference>
<evidence type="ECO:0000259" key="3">
    <source>
        <dbReference type="Pfam" id="PF14904"/>
    </source>
</evidence>
<reference evidence="4" key="1">
    <citation type="submission" date="2020-11" db="EMBL/GenBank/DDBJ databases">
        <authorList>
            <person name="Tran Van P."/>
        </authorList>
    </citation>
    <scope>NUCLEOTIDE SEQUENCE</scope>
</reference>